<feature type="transmembrane region" description="Helical" evidence="1">
    <location>
        <begin position="309"/>
        <end position="327"/>
    </location>
</feature>
<reference evidence="2 3" key="1">
    <citation type="journal article" date="2016" name="Nat. Commun.">
        <title>Thousands of microbial genomes shed light on interconnected biogeochemical processes in an aquifer system.</title>
        <authorList>
            <person name="Anantharaman K."/>
            <person name="Brown C.T."/>
            <person name="Hug L.A."/>
            <person name="Sharon I."/>
            <person name="Castelle C.J."/>
            <person name="Probst A.J."/>
            <person name="Thomas B.C."/>
            <person name="Singh A."/>
            <person name="Wilkins M.J."/>
            <person name="Karaoz U."/>
            <person name="Brodie E.L."/>
            <person name="Williams K.H."/>
            <person name="Hubbard S.S."/>
            <person name="Banfield J.F."/>
        </authorList>
    </citation>
    <scope>NUCLEOTIDE SEQUENCE [LARGE SCALE GENOMIC DNA]</scope>
</reference>
<comment type="caution">
    <text evidence="2">The sequence shown here is derived from an EMBL/GenBank/DDBJ whole genome shotgun (WGS) entry which is preliminary data.</text>
</comment>
<evidence type="ECO:0000313" key="2">
    <source>
        <dbReference type="EMBL" id="OGZ94091.1"/>
    </source>
</evidence>
<dbReference type="EMBL" id="MHQC01000044">
    <property type="protein sequence ID" value="OGZ94091.1"/>
    <property type="molecule type" value="Genomic_DNA"/>
</dbReference>
<accession>A0A1G2K6A4</accession>
<keyword evidence="1" id="KW-0472">Membrane</keyword>
<gene>
    <name evidence="2" type="ORF">A2633_03965</name>
</gene>
<name>A0A1G2K6A4_9BACT</name>
<feature type="transmembrane region" description="Helical" evidence="1">
    <location>
        <begin position="551"/>
        <end position="578"/>
    </location>
</feature>
<proteinExistence type="predicted"/>
<dbReference type="AlphaFoldDB" id="A0A1G2K6A4"/>
<keyword evidence="1" id="KW-0812">Transmembrane</keyword>
<organism evidence="2 3">
    <name type="scientific">Candidatus Sungbacteria bacterium RIFCSPHIGHO2_01_FULL_47_32</name>
    <dbReference type="NCBI Taxonomy" id="1802264"/>
    <lineage>
        <taxon>Bacteria</taxon>
        <taxon>Candidatus Sungiibacteriota</taxon>
    </lineage>
</organism>
<protein>
    <submittedName>
        <fullName evidence="2">Uncharacterized protein</fullName>
    </submittedName>
</protein>
<dbReference type="Proteomes" id="UP000177152">
    <property type="component" value="Unassembled WGS sequence"/>
</dbReference>
<keyword evidence="1" id="KW-1133">Transmembrane helix</keyword>
<feature type="transmembrane region" description="Helical" evidence="1">
    <location>
        <begin position="513"/>
        <end position="531"/>
    </location>
</feature>
<evidence type="ECO:0000313" key="3">
    <source>
        <dbReference type="Proteomes" id="UP000177152"/>
    </source>
</evidence>
<sequence length="580" mass="62600">MQEKTKTKVKNHTYVSLAQAALGTAYSQEYLGLLVRKRKLFGKKIGRNWYTTREAVVEYINQQQEQALMQMQKRSSVAGAPASFALPKAAEVQPSVSEIPQIPALSVLKPEISFLVPPEPVRATRGIDENISSQISGADNEDVIASGDGSVEKPETLVAVAEKTEDVEPVAIEIQARKILEQKPAPKILANPSFEGIIHDASIRKGPQRAEFSKSSIPQKTEPQFLRDSKGPVFVATRKHEIGEAFFDKESNMIAEGGQTKKTFFFSDFLNREVQSKKWVSVSLRDIFRHTEIKKNLDFNFFAFLAKRVALLALAFMVVSVVSLYGAKFFSRSTLDLNLAQIQGGFGAGSANTESPSQAPSEISGNENGIGVIVPVSDKDITDGDIINFSGGAYQLSREDHDPALFGVVNKNPAVMIGNPDSVDGVPVVSAGPSFVRVSTLNGDIKIGDYVTSSVVPGIGGRAEGFGYVLGVALADFSNRDSSVVGKIPVALSIRAITPLTYFTKSPTQTLRYLLAFVIATCSVIVGLIYFGKVARSGVEALGRNPLAARFIEFSVFLNLLLTLGIIAIGAVIAYGIVAF</sequence>
<evidence type="ECO:0000256" key="1">
    <source>
        <dbReference type="SAM" id="Phobius"/>
    </source>
</evidence>